<name>A0AAV2KEX5_KNICA</name>
<evidence type="ECO:0000256" key="9">
    <source>
        <dbReference type="ARBA" id="ARBA00023273"/>
    </source>
</evidence>
<evidence type="ECO:0000256" key="11">
    <source>
        <dbReference type="ARBA" id="ARBA00039543"/>
    </source>
</evidence>
<reference evidence="13 14" key="1">
    <citation type="submission" date="2024-04" db="EMBL/GenBank/DDBJ databases">
        <authorList>
            <person name="Waldvogel A.-M."/>
            <person name="Schoenle A."/>
        </authorList>
    </citation>
    <scope>NUCLEOTIDE SEQUENCE [LARGE SCALE GENOMIC DNA]</scope>
</reference>
<feature type="transmembrane region" description="Helical" evidence="12">
    <location>
        <begin position="50"/>
        <end position="69"/>
    </location>
</feature>
<keyword evidence="8" id="KW-0206">Cytoskeleton</keyword>
<evidence type="ECO:0000256" key="8">
    <source>
        <dbReference type="ARBA" id="ARBA00023212"/>
    </source>
</evidence>
<sequence>MASGSHPILSSAPLQILLYLNRWYFAAFYVAEILMFIYKGVLLPYPSENLALDVVMMALFAALETLRIFYAEKGNLCERSLASGISLLVLLPSAALCVYFLLLQTFVLRLELVLGALLLCFHCAEFVLGLLTLAMFSRSRVY</sequence>
<feature type="transmembrane region" description="Helical" evidence="12">
    <location>
        <begin position="20"/>
        <end position="38"/>
    </location>
</feature>
<evidence type="ECO:0000313" key="14">
    <source>
        <dbReference type="Proteomes" id="UP001497482"/>
    </source>
</evidence>
<evidence type="ECO:0000256" key="6">
    <source>
        <dbReference type="ARBA" id="ARBA00022989"/>
    </source>
</evidence>
<organism evidence="13 14">
    <name type="scientific">Knipowitschia caucasica</name>
    <name type="common">Caucasian dwarf goby</name>
    <name type="synonym">Pomatoschistus caucasicus</name>
    <dbReference type="NCBI Taxonomy" id="637954"/>
    <lineage>
        <taxon>Eukaryota</taxon>
        <taxon>Metazoa</taxon>
        <taxon>Chordata</taxon>
        <taxon>Craniata</taxon>
        <taxon>Vertebrata</taxon>
        <taxon>Euteleostomi</taxon>
        <taxon>Actinopterygii</taxon>
        <taxon>Neopterygii</taxon>
        <taxon>Teleostei</taxon>
        <taxon>Neoteleostei</taxon>
        <taxon>Acanthomorphata</taxon>
        <taxon>Gobiaria</taxon>
        <taxon>Gobiiformes</taxon>
        <taxon>Gobioidei</taxon>
        <taxon>Gobiidae</taxon>
        <taxon>Gobiinae</taxon>
        <taxon>Knipowitschia</taxon>
    </lineage>
</organism>
<evidence type="ECO:0000256" key="12">
    <source>
        <dbReference type="SAM" id="Phobius"/>
    </source>
</evidence>
<dbReference type="PANTHER" id="PTHR13531">
    <property type="entry name" value="GEO07735P1-RELATED-RELATED"/>
    <property type="match status" value="1"/>
</dbReference>
<dbReference type="GO" id="GO:0016020">
    <property type="term" value="C:membrane"/>
    <property type="evidence" value="ECO:0007669"/>
    <property type="project" value="UniProtKB-SubCell"/>
</dbReference>
<feature type="transmembrane region" description="Helical" evidence="12">
    <location>
        <begin position="114"/>
        <end position="136"/>
    </location>
</feature>
<evidence type="ECO:0000256" key="7">
    <source>
        <dbReference type="ARBA" id="ARBA00023136"/>
    </source>
</evidence>
<evidence type="ECO:0000256" key="2">
    <source>
        <dbReference type="ARBA" id="ARBA00004141"/>
    </source>
</evidence>
<feature type="transmembrane region" description="Helical" evidence="12">
    <location>
        <begin position="81"/>
        <end position="102"/>
    </location>
</feature>
<evidence type="ECO:0000256" key="1">
    <source>
        <dbReference type="ARBA" id="ARBA00004120"/>
    </source>
</evidence>
<evidence type="ECO:0000313" key="13">
    <source>
        <dbReference type="EMBL" id="CAL1586871.1"/>
    </source>
</evidence>
<protein>
    <recommendedName>
        <fullName evidence="11">Transmembrane protein 216</fullName>
    </recommendedName>
</protein>
<dbReference type="PANTHER" id="PTHR13531:SF5">
    <property type="entry name" value="TRANSMEMBRANE PROTEIN 216"/>
    <property type="match status" value="1"/>
</dbReference>
<dbReference type="Proteomes" id="UP001497482">
    <property type="component" value="Chromosome 17"/>
</dbReference>
<evidence type="ECO:0000256" key="4">
    <source>
        <dbReference type="ARBA" id="ARBA00022692"/>
    </source>
</evidence>
<keyword evidence="14" id="KW-1185">Reference proteome</keyword>
<dbReference type="GO" id="GO:1905515">
    <property type="term" value="P:non-motile cilium assembly"/>
    <property type="evidence" value="ECO:0007669"/>
    <property type="project" value="TreeGrafter"/>
</dbReference>
<evidence type="ECO:0000256" key="3">
    <source>
        <dbReference type="ARBA" id="ARBA00022490"/>
    </source>
</evidence>
<proteinExistence type="predicted"/>
<gene>
    <name evidence="13" type="ORF">KC01_LOCUS16854</name>
</gene>
<keyword evidence="9" id="KW-0966">Cell projection</keyword>
<accession>A0AAV2KEX5</accession>
<keyword evidence="5" id="KW-0970">Cilium biogenesis/degradation</keyword>
<comment type="subcellular location">
    <subcellularLocation>
        <location evidence="1">Cytoplasm</location>
        <location evidence="1">Cytoskeleton</location>
        <location evidence="1">Cilium basal body</location>
    </subcellularLocation>
    <subcellularLocation>
        <location evidence="2">Membrane</location>
        <topology evidence="2">Multi-pass membrane protein</topology>
    </subcellularLocation>
</comment>
<dbReference type="Pfam" id="PF09799">
    <property type="entry name" value="Transmemb_17"/>
    <property type="match status" value="1"/>
</dbReference>
<keyword evidence="4 12" id="KW-0812">Transmembrane</keyword>
<evidence type="ECO:0000256" key="10">
    <source>
        <dbReference type="ARBA" id="ARBA00037712"/>
    </source>
</evidence>
<keyword evidence="7 12" id="KW-0472">Membrane</keyword>
<keyword evidence="6 12" id="KW-1133">Transmembrane helix</keyword>
<dbReference type="EMBL" id="OZ035839">
    <property type="protein sequence ID" value="CAL1586871.1"/>
    <property type="molecule type" value="Genomic_DNA"/>
</dbReference>
<dbReference type="InterPro" id="IPR019184">
    <property type="entry name" value="Uncharacterised_TM-17"/>
</dbReference>
<dbReference type="AlphaFoldDB" id="A0AAV2KEX5"/>
<keyword evidence="3" id="KW-0963">Cytoplasm</keyword>
<comment type="function">
    <text evidence="10">Part of the tectonic-like complex which is required for tissue-specific ciliogenesis and may regulate ciliary membrane composition.</text>
</comment>
<evidence type="ECO:0000256" key="5">
    <source>
        <dbReference type="ARBA" id="ARBA00022794"/>
    </source>
</evidence>
<dbReference type="GO" id="GO:0035869">
    <property type="term" value="C:ciliary transition zone"/>
    <property type="evidence" value="ECO:0007669"/>
    <property type="project" value="TreeGrafter"/>
</dbReference>